<protein>
    <submittedName>
        <fullName evidence="1">Uncharacterized protein</fullName>
    </submittedName>
</protein>
<dbReference type="Proteomes" id="UP001623592">
    <property type="component" value="Unassembled WGS sequence"/>
</dbReference>
<dbReference type="EMBL" id="JBJIAA010000010">
    <property type="protein sequence ID" value="MFL0251386.1"/>
    <property type="molecule type" value="Genomic_DNA"/>
</dbReference>
<gene>
    <name evidence="1" type="ORF">ACJDT4_13260</name>
</gene>
<comment type="caution">
    <text evidence="1">The sequence shown here is derived from an EMBL/GenBank/DDBJ whole genome shotgun (WGS) entry which is preliminary data.</text>
</comment>
<evidence type="ECO:0000313" key="1">
    <source>
        <dbReference type="EMBL" id="MFL0251386.1"/>
    </source>
</evidence>
<organism evidence="1 2">
    <name type="scientific">Clostridium neuense</name>
    <dbReference type="NCBI Taxonomy" id="1728934"/>
    <lineage>
        <taxon>Bacteria</taxon>
        <taxon>Bacillati</taxon>
        <taxon>Bacillota</taxon>
        <taxon>Clostridia</taxon>
        <taxon>Eubacteriales</taxon>
        <taxon>Clostridiaceae</taxon>
        <taxon>Clostridium</taxon>
    </lineage>
</organism>
<reference evidence="1 2" key="1">
    <citation type="submission" date="2024-11" db="EMBL/GenBank/DDBJ databases">
        <authorList>
            <person name="Heng Y.C."/>
            <person name="Lim A.C.H."/>
            <person name="Lee J.K.Y."/>
            <person name="Kittelmann S."/>
        </authorList>
    </citation>
    <scope>NUCLEOTIDE SEQUENCE [LARGE SCALE GENOMIC DNA]</scope>
    <source>
        <strain evidence="1 2">WILCCON 0114</strain>
    </source>
</reference>
<proteinExistence type="predicted"/>
<name>A0ABW8TGD8_9CLOT</name>
<sequence length="67" mass="7920">MRGEFGIKIKKIAISKPHYNDNGEPYCELQLVDENNEFLWICGDNNIPKLMREALKEYYKNKKKGDK</sequence>
<keyword evidence="2" id="KW-1185">Reference proteome</keyword>
<evidence type="ECO:0000313" key="2">
    <source>
        <dbReference type="Proteomes" id="UP001623592"/>
    </source>
</evidence>
<dbReference type="RefSeq" id="WP_406788041.1">
    <property type="nucleotide sequence ID" value="NZ_JBJIAA010000010.1"/>
</dbReference>
<accession>A0ABW8TGD8</accession>